<keyword evidence="2" id="KW-1185">Reference proteome</keyword>
<proteinExistence type="predicted"/>
<gene>
    <name evidence="1" type="ORF">NDU88_006322</name>
</gene>
<evidence type="ECO:0000313" key="2">
    <source>
        <dbReference type="Proteomes" id="UP001066276"/>
    </source>
</evidence>
<accession>A0AAV7NTT1</accession>
<name>A0AAV7NTT1_PLEWA</name>
<protein>
    <submittedName>
        <fullName evidence="1">Uncharacterized protein</fullName>
    </submittedName>
</protein>
<evidence type="ECO:0000313" key="1">
    <source>
        <dbReference type="EMBL" id="KAJ1118127.1"/>
    </source>
</evidence>
<organism evidence="1 2">
    <name type="scientific">Pleurodeles waltl</name>
    <name type="common">Iberian ribbed newt</name>
    <dbReference type="NCBI Taxonomy" id="8319"/>
    <lineage>
        <taxon>Eukaryota</taxon>
        <taxon>Metazoa</taxon>
        <taxon>Chordata</taxon>
        <taxon>Craniata</taxon>
        <taxon>Vertebrata</taxon>
        <taxon>Euteleostomi</taxon>
        <taxon>Amphibia</taxon>
        <taxon>Batrachia</taxon>
        <taxon>Caudata</taxon>
        <taxon>Salamandroidea</taxon>
        <taxon>Salamandridae</taxon>
        <taxon>Pleurodelinae</taxon>
        <taxon>Pleurodeles</taxon>
    </lineage>
</organism>
<sequence>MGSWAHSWCPRFVRSVRLLYSPRRFTYFRFSFPSIPSLLWALSSHRHRWLTPYSTTPSVFTGAVSNALQHVLCWADAAPPFNFHYQSRGVMLSTLVLVVQRYFLAMGVGSAPTPPMARTLRRSLESPNRCTAPPPGWDETALQRPLQVPWGRTSCLAPCSPVLLPHCGCWACIDPASGSCSLSRPQRTWVLLSDALQRVLRQAGGRPPFHVLYKSPGALLRALFLIPQRYFLDVDAGPVSASPVARSLYCTLAHTGVL</sequence>
<comment type="caution">
    <text evidence="1">The sequence shown here is derived from an EMBL/GenBank/DDBJ whole genome shotgun (WGS) entry which is preliminary data.</text>
</comment>
<dbReference type="Proteomes" id="UP001066276">
    <property type="component" value="Chromosome 8"/>
</dbReference>
<dbReference type="EMBL" id="JANPWB010000012">
    <property type="protein sequence ID" value="KAJ1118127.1"/>
    <property type="molecule type" value="Genomic_DNA"/>
</dbReference>
<reference evidence="1" key="1">
    <citation type="journal article" date="2022" name="bioRxiv">
        <title>Sequencing and chromosome-scale assembly of the giantPleurodeles waltlgenome.</title>
        <authorList>
            <person name="Brown T."/>
            <person name="Elewa A."/>
            <person name="Iarovenko S."/>
            <person name="Subramanian E."/>
            <person name="Araus A.J."/>
            <person name="Petzold A."/>
            <person name="Susuki M."/>
            <person name="Suzuki K.-i.T."/>
            <person name="Hayashi T."/>
            <person name="Toyoda A."/>
            <person name="Oliveira C."/>
            <person name="Osipova E."/>
            <person name="Leigh N.D."/>
            <person name="Simon A."/>
            <person name="Yun M.H."/>
        </authorList>
    </citation>
    <scope>NUCLEOTIDE SEQUENCE</scope>
    <source>
        <strain evidence="1">20211129_DDA</strain>
        <tissue evidence="1">Liver</tissue>
    </source>
</reference>
<dbReference type="AlphaFoldDB" id="A0AAV7NTT1"/>